<evidence type="ECO:0000259" key="7">
    <source>
        <dbReference type="Pfam" id="PF02683"/>
    </source>
</evidence>
<proteinExistence type="inferred from homology"/>
<feature type="transmembrane region" description="Helical" evidence="6">
    <location>
        <begin position="174"/>
        <end position="195"/>
    </location>
</feature>
<name>A0A2P2BXP2_9ZZZZ</name>
<dbReference type="Pfam" id="PF02683">
    <property type="entry name" value="DsbD_TM"/>
    <property type="match status" value="1"/>
</dbReference>
<evidence type="ECO:0000256" key="1">
    <source>
        <dbReference type="ARBA" id="ARBA00004141"/>
    </source>
</evidence>
<feature type="transmembrane region" description="Helical" evidence="6">
    <location>
        <begin position="130"/>
        <end position="149"/>
    </location>
</feature>
<feature type="transmembrane region" description="Helical" evidence="6">
    <location>
        <begin position="63"/>
        <end position="92"/>
    </location>
</feature>
<dbReference type="PANTHER" id="PTHR31272">
    <property type="entry name" value="CYTOCHROME C-TYPE BIOGENESIS PROTEIN HI_1454-RELATED"/>
    <property type="match status" value="1"/>
</dbReference>
<evidence type="ECO:0000256" key="6">
    <source>
        <dbReference type="SAM" id="Phobius"/>
    </source>
</evidence>
<dbReference type="GO" id="GO:0017004">
    <property type="term" value="P:cytochrome complex assembly"/>
    <property type="evidence" value="ECO:0007669"/>
    <property type="project" value="InterPro"/>
</dbReference>
<evidence type="ECO:0000256" key="2">
    <source>
        <dbReference type="ARBA" id="ARBA00006143"/>
    </source>
</evidence>
<comment type="subcellular location">
    <subcellularLocation>
        <location evidence="1">Membrane</location>
        <topology evidence="1">Multi-pass membrane protein</topology>
    </subcellularLocation>
</comment>
<feature type="transmembrane region" description="Helical" evidence="6">
    <location>
        <begin position="20"/>
        <end position="42"/>
    </location>
</feature>
<organism evidence="8">
    <name type="scientific">metagenome</name>
    <dbReference type="NCBI Taxonomy" id="256318"/>
    <lineage>
        <taxon>unclassified sequences</taxon>
        <taxon>metagenomes</taxon>
    </lineage>
</organism>
<keyword evidence="5 6" id="KW-0472">Membrane</keyword>
<accession>A0A2P2BXP2</accession>
<dbReference type="GO" id="GO:0016020">
    <property type="term" value="C:membrane"/>
    <property type="evidence" value="ECO:0007669"/>
    <property type="project" value="UniProtKB-SubCell"/>
</dbReference>
<dbReference type="InterPro" id="IPR003834">
    <property type="entry name" value="Cyt_c_assmbl_TM_dom"/>
</dbReference>
<evidence type="ECO:0000256" key="3">
    <source>
        <dbReference type="ARBA" id="ARBA00022692"/>
    </source>
</evidence>
<feature type="transmembrane region" description="Helical" evidence="6">
    <location>
        <begin position="215"/>
        <end position="232"/>
    </location>
</feature>
<feature type="transmembrane region" description="Helical" evidence="6">
    <location>
        <begin position="98"/>
        <end position="118"/>
    </location>
</feature>
<protein>
    <submittedName>
        <fullName evidence="8">Cytochrome c biogenesis protein, transmembrane region</fullName>
    </submittedName>
</protein>
<dbReference type="EMBL" id="CZKA01000009">
    <property type="protein sequence ID" value="CUR54493.1"/>
    <property type="molecule type" value="Genomic_DNA"/>
</dbReference>
<feature type="domain" description="Cytochrome C biogenesis protein transmembrane" evidence="7">
    <location>
        <begin position="15"/>
        <end position="228"/>
    </location>
</feature>
<evidence type="ECO:0000256" key="4">
    <source>
        <dbReference type="ARBA" id="ARBA00022989"/>
    </source>
</evidence>
<evidence type="ECO:0000256" key="5">
    <source>
        <dbReference type="ARBA" id="ARBA00023136"/>
    </source>
</evidence>
<sequence length="251" mass="26532">MGEFFREAASSGSLMLAIPIAVIAGLVSFFSPCVIPLLPGYLSYATGLSGADIASGDARRGRMLAGALLFVLGFTVAFVLLGAFFGAAGTWLFVNQRLFSVILGVISIVLGLAFLGLVPWLQRDVRVHQVPAVGLAAAPLLGFLFGVGWSPCVGPTLGGILTLAANEGTPGRGAVLLAFYSIGLGLPFVVAALAWRRSLVAFGFLRRHMVWITRVGGLMMILVGVLLVTGWWDYLVTWLQVQLAPIWTVGL</sequence>
<dbReference type="PANTHER" id="PTHR31272:SF4">
    <property type="entry name" value="CYTOCHROME C-TYPE BIOGENESIS PROTEIN HI_1454-RELATED"/>
    <property type="match status" value="1"/>
</dbReference>
<evidence type="ECO:0000313" key="8">
    <source>
        <dbReference type="EMBL" id="CUR54493.1"/>
    </source>
</evidence>
<keyword evidence="3 6" id="KW-0812">Transmembrane</keyword>
<comment type="similarity">
    <text evidence="2">Belongs to the DsbD family.</text>
</comment>
<keyword evidence="4 6" id="KW-1133">Transmembrane helix</keyword>
<dbReference type="InterPro" id="IPR051790">
    <property type="entry name" value="Cytochrome_c-biogenesis_DsbD"/>
</dbReference>
<reference evidence="8" key="1">
    <citation type="submission" date="2015-08" db="EMBL/GenBank/DDBJ databases">
        <authorList>
            <person name="Babu N.S."/>
            <person name="Beckwith C.J."/>
            <person name="Beseler K.G."/>
            <person name="Brison A."/>
            <person name="Carone J.V."/>
            <person name="Caskin T.P."/>
            <person name="Diamond M."/>
            <person name="Durham M.E."/>
            <person name="Foxe J.M."/>
            <person name="Go M."/>
            <person name="Henderson B.A."/>
            <person name="Jones I.B."/>
            <person name="McGettigan J.A."/>
            <person name="Micheletti S.J."/>
            <person name="Nasrallah M.E."/>
            <person name="Ortiz D."/>
            <person name="Piller C.R."/>
            <person name="Privatt S.R."/>
            <person name="Schneider S.L."/>
            <person name="Sharp S."/>
            <person name="Smith T.C."/>
            <person name="Stanton J.D."/>
            <person name="Ullery H.E."/>
            <person name="Wilson R.J."/>
            <person name="Serrano M.G."/>
            <person name="Buck G."/>
            <person name="Lee V."/>
            <person name="Wang Y."/>
            <person name="Carvalho R."/>
            <person name="Voegtly L."/>
            <person name="Shi R."/>
            <person name="Duckworth R."/>
            <person name="Johnson A."/>
            <person name="Loviza R."/>
            <person name="Walstead R."/>
            <person name="Shah Z."/>
            <person name="Kiflezghi M."/>
            <person name="Wade K."/>
            <person name="Ball S.L."/>
            <person name="Bradley K.W."/>
            <person name="Asai D.J."/>
            <person name="Bowman C.A."/>
            <person name="Russell D.A."/>
            <person name="Pope W.H."/>
            <person name="Jacobs-Sera D."/>
            <person name="Hendrix R.W."/>
            <person name="Hatfull G.F."/>
        </authorList>
    </citation>
    <scope>NUCLEOTIDE SEQUENCE</scope>
</reference>
<dbReference type="AlphaFoldDB" id="A0A2P2BXP2"/>
<gene>
    <name evidence="8" type="ORF">NOCA2170065</name>
</gene>